<keyword evidence="4" id="KW-1134">Transmembrane beta strand</keyword>
<dbReference type="Proteomes" id="UP000264840">
    <property type="component" value="Unplaced"/>
</dbReference>
<accession>A0A3Q2W453</accession>
<dbReference type="GO" id="GO:0008320">
    <property type="term" value="F:protein transmembrane transporter activity"/>
    <property type="evidence" value="ECO:0007669"/>
    <property type="project" value="InterPro"/>
</dbReference>
<dbReference type="Gene3D" id="2.40.160.10">
    <property type="entry name" value="Porin"/>
    <property type="match status" value="1"/>
</dbReference>
<evidence type="ECO:0000256" key="4">
    <source>
        <dbReference type="ARBA" id="ARBA00022452"/>
    </source>
</evidence>
<dbReference type="AlphaFoldDB" id="A0A3Q2W453"/>
<evidence type="ECO:0000256" key="9">
    <source>
        <dbReference type="ARBA" id="ARBA00023136"/>
    </source>
</evidence>
<evidence type="ECO:0000256" key="10">
    <source>
        <dbReference type="SAM" id="MobiDB-lite"/>
    </source>
</evidence>
<reference evidence="11" key="2">
    <citation type="submission" date="2025-09" db="UniProtKB">
        <authorList>
            <consortium name="Ensembl"/>
        </authorList>
    </citation>
    <scope>IDENTIFICATION</scope>
</reference>
<keyword evidence="3" id="KW-0813">Transport</keyword>
<evidence type="ECO:0000256" key="3">
    <source>
        <dbReference type="ARBA" id="ARBA00022448"/>
    </source>
</evidence>
<dbReference type="InterPro" id="IPR027246">
    <property type="entry name" value="Porin_Euk/Tom40"/>
</dbReference>
<evidence type="ECO:0000313" key="11">
    <source>
        <dbReference type="Ensembl" id="ENSHBUP00000015909.1"/>
    </source>
</evidence>
<name>A0A3Q2W453_HAPBU</name>
<dbReference type="Ensembl" id="ENSHBUT00000024301.1">
    <property type="protein sequence ID" value="ENSHBUP00000015909.1"/>
    <property type="gene ID" value="ENSHBUG00000017851.1"/>
</dbReference>
<keyword evidence="12" id="KW-1185">Reference proteome</keyword>
<dbReference type="InterPro" id="IPR023614">
    <property type="entry name" value="Porin_dom_sf"/>
</dbReference>
<dbReference type="InterPro" id="IPR037930">
    <property type="entry name" value="Tom40"/>
</dbReference>
<evidence type="ECO:0000256" key="6">
    <source>
        <dbReference type="ARBA" id="ARBA00022787"/>
    </source>
</evidence>
<feature type="region of interest" description="Disordered" evidence="10">
    <location>
        <begin position="1"/>
        <end position="22"/>
    </location>
</feature>
<dbReference type="GO" id="GO:0005741">
    <property type="term" value="C:mitochondrial outer membrane"/>
    <property type="evidence" value="ECO:0007669"/>
    <property type="project" value="UniProtKB-SubCell"/>
</dbReference>
<dbReference type="CDD" id="cd07305">
    <property type="entry name" value="Porin3_Tom40"/>
    <property type="match status" value="1"/>
</dbReference>
<feature type="compositionally biased region" description="Low complexity" evidence="10">
    <location>
        <begin position="1"/>
        <end position="18"/>
    </location>
</feature>
<keyword evidence="6" id="KW-1000">Mitochondrion outer membrane</keyword>
<comment type="subcellular location">
    <subcellularLocation>
        <location evidence="1">Mitochondrion outer membrane</location>
        <topology evidence="1">Multi-pass membrane protein</topology>
    </subcellularLocation>
</comment>
<dbReference type="GeneTree" id="ENSGT00390000003308"/>
<sequence length="322" mass="34379">MGSVLAAASPSPAPAVAGSGQGVPGLVSVPPGFTMPSVSSVPPAAGSDQPTADAQASLPNPGSYDECHRKCKEVFPLQMEGVRLVVNKGLSNHFQVSHTVTLSTLGDSGYRFGATYVGSKQTGPAESFPVMVGDMDNTGSLNAQVIHHLTTAVRSKIAIQTQQHKFVNWQCDMEYRGEDFTSAVTLGNPDVLVGSGMIKISLISYPLFIEEKVTLKLKSLFQERPRQNCSRSCNKTKGRLTSMNECCLTYRNKNITKKGEANISISKFITSMFSSAGSVDSNWVVGATLEKKLLPLPLTLALGAFLNHCKNKFQCGFGVTIG</sequence>
<keyword evidence="8" id="KW-0496">Mitochondrion</keyword>
<keyword evidence="5" id="KW-0812">Transmembrane</keyword>
<feature type="region of interest" description="Disordered" evidence="10">
    <location>
        <begin position="38"/>
        <end position="63"/>
    </location>
</feature>
<organism evidence="11 12">
    <name type="scientific">Haplochromis burtoni</name>
    <name type="common">Burton's mouthbrooder</name>
    <name type="synonym">Chromis burtoni</name>
    <dbReference type="NCBI Taxonomy" id="8153"/>
    <lineage>
        <taxon>Eukaryota</taxon>
        <taxon>Metazoa</taxon>
        <taxon>Chordata</taxon>
        <taxon>Craniata</taxon>
        <taxon>Vertebrata</taxon>
        <taxon>Euteleostomi</taxon>
        <taxon>Actinopterygii</taxon>
        <taxon>Neopterygii</taxon>
        <taxon>Teleostei</taxon>
        <taxon>Neoteleostei</taxon>
        <taxon>Acanthomorphata</taxon>
        <taxon>Ovalentaria</taxon>
        <taxon>Cichlomorphae</taxon>
        <taxon>Cichliformes</taxon>
        <taxon>Cichlidae</taxon>
        <taxon>African cichlids</taxon>
        <taxon>Pseudocrenilabrinae</taxon>
        <taxon>Haplochromini</taxon>
        <taxon>Haplochromis</taxon>
    </lineage>
</organism>
<dbReference type="PANTHER" id="PTHR10802">
    <property type="entry name" value="MITOCHONDRIAL IMPORT RECEPTOR SUBUNIT TOM40"/>
    <property type="match status" value="1"/>
</dbReference>
<dbReference type="OMA" id="CTFEECH"/>
<dbReference type="Pfam" id="PF01459">
    <property type="entry name" value="Porin_3"/>
    <property type="match status" value="1"/>
</dbReference>
<evidence type="ECO:0000313" key="12">
    <source>
        <dbReference type="Proteomes" id="UP000264840"/>
    </source>
</evidence>
<evidence type="ECO:0000256" key="2">
    <source>
        <dbReference type="ARBA" id="ARBA00010510"/>
    </source>
</evidence>
<evidence type="ECO:0000256" key="8">
    <source>
        <dbReference type="ARBA" id="ARBA00023128"/>
    </source>
</evidence>
<evidence type="ECO:0000256" key="5">
    <source>
        <dbReference type="ARBA" id="ARBA00022692"/>
    </source>
</evidence>
<comment type="similarity">
    <text evidence="2">Belongs to the Tom40 family.</text>
</comment>
<dbReference type="STRING" id="8153.ENSHBUP00000015909"/>
<proteinExistence type="inferred from homology"/>
<dbReference type="GO" id="GO:0030150">
    <property type="term" value="P:protein import into mitochondrial matrix"/>
    <property type="evidence" value="ECO:0007669"/>
    <property type="project" value="InterPro"/>
</dbReference>
<keyword evidence="9" id="KW-0472">Membrane</keyword>
<protein>
    <submittedName>
        <fullName evidence="11">Translocase of outer mitochondrial membrane 40 homolog (yeast)</fullName>
    </submittedName>
</protein>
<feature type="compositionally biased region" description="Polar residues" evidence="10">
    <location>
        <begin position="48"/>
        <end position="60"/>
    </location>
</feature>
<evidence type="ECO:0000256" key="1">
    <source>
        <dbReference type="ARBA" id="ARBA00004374"/>
    </source>
</evidence>
<reference evidence="11" key="1">
    <citation type="submission" date="2025-08" db="UniProtKB">
        <authorList>
            <consortium name="Ensembl"/>
        </authorList>
    </citation>
    <scope>IDENTIFICATION</scope>
</reference>
<keyword evidence="7" id="KW-0653">Protein transport</keyword>
<evidence type="ECO:0000256" key="7">
    <source>
        <dbReference type="ARBA" id="ARBA00022927"/>
    </source>
</evidence>